<dbReference type="InterPro" id="IPR036523">
    <property type="entry name" value="SurE-like_sf"/>
</dbReference>
<dbReference type="PANTHER" id="PTHR47551">
    <property type="entry name" value="TUBULIN--TYROSINE LIGASE PBY1-RELATED"/>
    <property type="match status" value="1"/>
</dbReference>
<dbReference type="GO" id="GO:0016787">
    <property type="term" value="F:hydrolase activity"/>
    <property type="evidence" value="ECO:0007669"/>
    <property type="project" value="InterPro"/>
</dbReference>
<feature type="domain" description="Survival protein SurE-like phosphatase/nucleotidase" evidence="1">
    <location>
        <begin position="3"/>
        <end position="205"/>
    </location>
</feature>
<reference evidence="2 3" key="1">
    <citation type="submission" date="2018-10" db="EMBL/GenBank/DDBJ databases">
        <title>Fifty Aureobasidium pullulans genomes reveal a recombining polyextremotolerant generalist.</title>
        <authorList>
            <person name="Gostincar C."/>
            <person name="Turk M."/>
            <person name="Zajc J."/>
            <person name="Gunde-Cimerman N."/>
        </authorList>
    </citation>
    <scope>NUCLEOTIDE SEQUENCE [LARGE SCALE GENOMIC DNA]</scope>
    <source>
        <strain evidence="2 3">EXF-11013</strain>
    </source>
</reference>
<dbReference type="SUPFAM" id="SSF64167">
    <property type="entry name" value="SurE-like"/>
    <property type="match status" value="1"/>
</dbReference>
<proteinExistence type="predicted"/>
<accession>A0A4V4II56</accession>
<dbReference type="EMBL" id="QZAL01000069">
    <property type="protein sequence ID" value="THW41494.1"/>
    <property type="molecule type" value="Genomic_DNA"/>
</dbReference>
<dbReference type="AlphaFoldDB" id="A0A4V4II56"/>
<comment type="caution">
    <text evidence="2">The sequence shown here is derived from an EMBL/GenBank/DDBJ whole genome shotgun (WGS) entry which is preliminary data.</text>
</comment>
<evidence type="ECO:0000313" key="2">
    <source>
        <dbReference type="EMBL" id="THW41494.1"/>
    </source>
</evidence>
<dbReference type="Gene3D" id="3.40.1210.10">
    <property type="entry name" value="Survival protein SurE-like phosphatase/nucleotidase"/>
    <property type="match status" value="1"/>
</dbReference>
<organism evidence="2 3">
    <name type="scientific">Aureobasidium pullulans</name>
    <name type="common">Black yeast</name>
    <name type="synonym">Pullularia pullulans</name>
    <dbReference type="NCBI Taxonomy" id="5580"/>
    <lineage>
        <taxon>Eukaryota</taxon>
        <taxon>Fungi</taxon>
        <taxon>Dikarya</taxon>
        <taxon>Ascomycota</taxon>
        <taxon>Pezizomycotina</taxon>
        <taxon>Dothideomycetes</taxon>
        <taxon>Dothideomycetidae</taxon>
        <taxon>Dothideales</taxon>
        <taxon>Saccotheciaceae</taxon>
        <taxon>Aureobasidium</taxon>
    </lineage>
</organism>
<gene>
    <name evidence="2" type="ORF">D6D22_05346</name>
</gene>
<evidence type="ECO:0000259" key="1">
    <source>
        <dbReference type="Pfam" id="PF01975"/>
    </source>
</evidence>
<dbReference type="Proteomes" id="UP000310687">
    <property type="component" value="Unassembled WGS sequence"/>
</dbReference>
<dbReference type="InterPro" id="IPR002828">
    <property type="entry name" value="SurE-like_Pase/nucleotidase"/>
</dbReference>
<name>A0A4V4II56_AURPU</name>
<dbReference type="Pfam" id="PF01975">
    <property type="entry name" value="SurE"/>
    <property type="match status" value="1"/>
</dbReference>
<dbReference type="GO" id="GO:0000932">
    <property type="term" value="C:P-body"/>
    <property type="evidence" value="ECO:0007669"/>
    <property type="project" value="TreeGrafter"/>
</dbReference>
<dbReference type="InterPro" id="IPR027746">
    <property type="entry name" value="TTL"/>
</dbReference>
<protein>
    <submittedName>
        <fullName evidence="2">Sure-like protein</fullName>
    </submittedName>
</protein>
<sequence>MHILLVNDDGPPRHTSSYTLSLVHALESSGHFLSVVMPTNQQPWAGKAHSTNEEVVATPLWHETTATNSPRSYPWFLLNSTPASCIQIALGHLLEDRPRVDLVICGPHVGCNITSIFALSSGTTGAALEATLCGYRAVAISFARAIHRADTEEAFEMSQHAIQVIDKLYTQGEWTPGTLYSVTIPCLVGVAREIAWTSVYANTWRKPECFEELMPRTGYIEQKPDPERTGTAIKEEQHSPTQTESSMVGQERFFKWAPKLDKVVEDSMHAPIGTDAWAIQTGKTSITKLSAHPT</sequence>
<evidence type="ECO:0000313" key="3">
    <source>
        <dbReference type="Proteomes" id="UP000310687"/>
    </source>
</evidence>
<dbReference type="PANTHER" id="PTHR47551:SF1">
    <property type="entry name" value="TUBULIN--TYROSINE LIGASE PBY1-RELATED"/>
    <property type="match status" value="1"/>
</dbReference>